<name>A0A8T0S359_PANVG</name>
<comment type="caution">
    <text evidence="5">The sequence shown here is derived from an EMBL/GenBank/DDBJ whole genome shotgun (WGS) entry which is preliminary data.</text>
</comment>
<evidence type="ECO:0000256" key="3">
    <source>
        <dbReference type="ARBA" id="ARBA00023136"/>
    </source>
</evidence>
<accession>A0A8T0S359</accession>
<keyword evidence="2" id="KW-1133">Transmembrane helix</keyword>
<keyword evidence="1" id="KW-0812">Transmembrane</keyword>
<evidence type="ECO:0000256" key="4">
    <source>
        <dbReference type="SAM" id="MobiDB-lite"/>
    </source>
</evidence>
<sequence length="260" mass="27944">MDATASGGGDQNGIGRDGGEKKDASAAAAAKKVSLLGMFRYADRLDVLLMVVGAVGAVANGVAEPLMTVIFGNVIDSFGDSTAPSVIRSVSKVCAHKPAAARGRASASPSDPLVAVAPLDEQPILTVGLLPPGCSQVHIFGHRSSCCLLPSGVVLDDGWRKAVSPHPFSVPRRCPEARYCILRYRVDNRPSSFQDVQRYPRDSGRAWREGRKASATRICLFWWFCNRIYKRLAPHSCHANITTANCYCRCSFCAVSNQGF</sequence>
<reference evidence="5" key="1">
    <citation type="submission" date="2020-05" db="EMBL/GenBank/DDBJ databases">
        <title>WGS assembly of Panicum virgatum.</title>
        <authorList>
            <person name="Lovell J.T."/>
            <person name="Jenkins J."/>
            <person name="Shu S."/>
            <person name="Juenger T.E."/>
            <person name="Schmutz J."/>
        </authorList>
    </citation>
    <scope>NUCLEOTIDE SEQUENCE</scope>
    <source>
        <strain evidence="5">AP13</strain>
    </source>
</reference>
<dbReference type="GO" id="GO:0016020">
    <property type="term" value="C:membrane"/>
    <property type="evidence" value="ECO:0007669"/>
    <property type="project" value="InterPro"/>
</dbReference>
<evidence type="ECO:0000313" key="5">
    <source>
        <dbReference type="EMBL" id="KAG2590999.1"/>
    </source>
</evidence>
<protein>
    <submittedName>
        <fullName evidence="5">Uncharacterized protein</fullName>
    </submittedName>
</protein>
<evidence type="ECO:0000256" key="2">
    <source>
        <dbReference type="ARBA" id="ARBA00022989"/>
    </source>
</evidence>
<keyword evidence="6" id="KW-1185">Reference proteome</keyword>
<gene>
    <name evidence="5" type="ORF">PVAP13_5NG451540</name>
</gene>
<dbReference type="AlphaFoldDB" id="A0A8T0S359"/>
<evidence type="ECO:0000256" key="1">
    <source>
        <dbReference type="ARBA" id="ARBA00022692"/>
    </source>
</evidence>
<dbReference type="Gene3D" id="1.20.1560.10">
    <property type="entry name" value="ABC transporter type 1, transmembrane domain"/>
    <property type="match status" value="1"/>
</dbReference>
<dbReference type="Proteomes" id="UP000823388">
    <property type="component" value="Chromosome 5N"/>
</dbReference>
<organism evidence="5 6">
    <name type="scientific">Panicum virgatum</name>
    <name type="common">Blackwell switchgrass</name>
    <dbReference type="NCBI Taxonomy" id="38727"/>
    <lineage>
        <taxon>Eukaryota</taxon>
        <taxon>Viridiplantae</taxon>
        <taxon>Streptophyta</taxon>
        <taxon>Embryophyta</taxon>
        <taxon>Tracheophyta</taxon>
        <taxon>Spermatophyta</taxon>
        <taxon>Magnoliopsida</taxon>
        <taxon>Liliopsida</taxon>
        <taxon>Poales</taxon>
        <taxon>Poaceae</taxon>
        <taxon>PACMAD clade</taxon>
        <taxon>Panicoideae</taxon>
        <taxon>Panicodae</taxon>
        <taxon>Paniceae</taxon>
        <taxon>Panicinae</taxon>
        <taxon>Panicum</taxon>
        <taxon>Panicum sect. Hiantes</taxon>
    </lineage>
</organism>
<feature type="compositionally biased region" description="Gly residues" evidence="4">
    <location>
        <begin position="1"/>
        <end position="16"/>
    </location>
</feature>
<dbReference type="GO" id="GO:0005524">
    <property type="term" value="F:ATP binding"/>
    <property type="evidence" value="ECO:0007669"/>
    <property type="project" value="InterPro"/>
</dbReference>
<dbReference type="EMBL" id="CM029046">
    <property type="protein sequence ID" value="KAG2590999.1"/>
    <property type="molecule type" value="Genomic_DNA"/>
</dbReference>
<evidence type="ECO:0000313" key="6">
    <source>
        <dbReference type="Proteomes" id="UP000823388"/>
    </source>
</evidence>
<dbReference type="InterPro" id="IPR036640">
    <property type="entry name" value="ABC1_TM_sf"/>
</dbReference>
<keyword evidence="3" id="KW-0472">Membrane</keyword>
<feature type="region of interest" description="Disordered" evidence="4">
    <location>
        <begin position="1"/>
        <end position="21"/>
    </location>
</feature>
<proteinExistence type="predicted"/>